<sequence>MRLSRCRKGTYITDKATKKSKIEGETIRPSEKTASENVQASGETGVPQKDGYPEKESGQGKFIVPRSLLMPLIMVASLDSCEEITELE</sequence>
<dbReference type="AlphaFoldDB" id="A0AAV7SJX5"/>
<accession>A0AAV7SJX5</accession>
<reference evidence="2" key="1">
    <citation type="journal article" date="2022" name="bioRxiv">
        <title>Sequencing and chromosome-scale assembly of the giantPleurodeles waltlgenome.</title>
        <authorList>
            <person name="Brown T."/>
            <person name="Elewa A."/>
            <person name="Iarovenko S."/>
            <person name="Subramanian E."/>
            <person name="Araus A.J."/>
            <person name="Petzold A."/>
            <person name="Susuki M."/>
            <person name="Suzuki K.-i.T."/>
            <person name="Hayashi T."/>
            <person name="Toyoda A."/>
            <person name="Oliveira C."/>
            <person name="Osipova E."/>
            <person name="Leigh N.D."/>
            <person name="Simon A."/>
            <person name="Yun M.H."/>
        </authorList>
    </citation>
    <scope>NUCLEOTIDE SEQUENCE</scope>
    <source>
        <strain evidence="2">20211129_DDA</strain>
        <tissue evidence="2">Liver</tissue>
    </source>
</reference>
<protein>
    <submittedName>
        <fullName evidence="2">Uncharacterized protein</fullName>
    </submittedName>
</protein>
<dbReference type="Proteomes" id="UP001066276">
    <property type="component" value="Chromosome 4_2"/>
</dbReference>
<name>A0AAV7SJX5_PLEWA</name>
<dbReference type="EMBL" id="JANPWB010000008">
    <property type="protein sequence ID" value="KAJ1164345.1"/>
    <property type="molecule type" value="Genomic_DNA"/>
</dbReference>
<evidence type="ECO:0000313" key="3">
    <source>
        <dbReference type="Proteomes" id="UP001066276"/>
    </source>
</evidence>
<organism evidence="2 3">
    <name type="scientific">Pleurodeles waltl</name>
    <name type="common">Iberian ribbed newt</name>
    <dbReference type="NCBI Taxonomy" id="8319"/>
    <lineage>
        <taxon>Eukaryota</taxon>
        <taxon>Metazoa</taxon>
        <taxon>Chordata</taxon>
        <taxon>Craniata</taxon>
        <taxon>Vertebrata</taxon>
        <taxon>Euteleostomi</taxon>
        <taxon>Amphibia</taxon>
        <taxon>Batrachia</taxon>
        <taxon>Caudata</taxon>
        <taxon>Salamandroidea</taxon>
        <taxon>Salamandridae</taxon>
        <taxon>Pleurodelinae</taxon>
        <taxon>Pleurodeles</taxon>
    </lineage>
</organism>
<comment type="caution">
    <text evidence="2">The sequence shown here is derived from an EMBL/GenBank/DDBJ whole genome shotgun (WGS) entry which is preliminary data.</text>
</comment>
<keyword evidence="3" id="KW-1185">Reference proteome</keyword>
<gene>
    <name evidence="2" type="ORF">NDU88_004785</name>
</gene>
<evidence type="ECO:0000313" key="2">
    <source>
        <dbReference type="EMBL" id="KAJ1164345.1"/>
    </source>
</evidence>
<proteinExistence type="predicted"/>
<feature type="region of interest" description="Disordered" evidence="1">
    <location>
        <begin position="17"/>
        <end position="60"/>
    </location>
</feature>
<evidence type="ECO:0000256" key="1">
    <source>
        <dbReference type="SAM" id="MobiDB-lite"/>
    </source>
</evidence>
<feature type="compositionally biased region" description="Basic and acidic residues" evidence="1">
    <location>
        <begin position="17"/>
        <end position="34"/>
    </location>
</feature>